<organism evidence="7 8">
    <name type="scientific">Chitinophaga filiformis</name>
    <name type="common">Myxococcus filiformis</name>
    <name type="synonym">Flexibacter filiformis</name>
    <dbReference type="NCBI Taxonomy" id="104663"/>
    <lineage>
        <taxon>Bacteria</taxon>
        <taxon>Pseudomonadati</taxon>
        <taxon>Bacteroidota</taxon>
        <taxon>Chitinophagia</taxon>
        <taxon>Chitinophagales</taxon>
        <taxon>Chitinophagaceae</taxon>
        <taxon>Chitinophaga</taxon>
    </lineage>
</organism>
<dbReference type="InterPro" id="IPR007627">
    <property type="entry name" value="RNA_pol_sigma70_r2"/>
</dbReference>
<dbReference type="SUPFAM" id="SSF88946">
    <property type="entry name" value="Sigma2 domain of RNA polymerase sigma factors"/>
    <property type="match status" value="1"/>
</dbReference>
<evidence type="ECO:0000259" key="6">
    <source>
        <dbReference type="Pfam" id="PF08281"/>
    </source>
</evidence>
<evidence type="ECO:0000256" key="2">
    <source>
        <dbReference type="ARBA" id="ARBA00023015"/>
    </source>
</evidence>
<keyword evidence="8" id="KW-1185">Reference proteome</keyword>
<sequence length="203" mass="23772">MELPENESLIRQLNEGNERAFNRLFELYASDVKACALYYLRNAEDAEDIVQELFLEIWRRKGTLRIRGDLRSYLISATYNKSITKSGRNKRYEQKKQQYSEDIEPYGVELLPFDRESERMEQIKQVLKKVPKKSREAFEMIHFQQLSYKEASAKTGVTEATLKSHVQNAANFIRKELGSEKKNRGGSKKILILFIYFLSQACL</sequence>
<feature type="domain" description="RNA polymerase sigma-70 region 2" evidence="5">
    <location>
        <begin position="24"/>
        <end position="90"/>
    </location>
</feature>
<dbReference type="SUPFAM" id="SSF88659">
    <property type="entry name" value="Sigma3 and sigma4 domains of RNA polymerase sigma factors"/>
    <property type="match status" value="1"/>
</dbReference>
<evidence type="ECO:0000256" key="4">
    <source>
        <dbReference type="ARBA" id="ARBA00023163"/>
    </source>
</evidence>
<accession>A0ABY4HSB8</accession>
<dbReference type="NCBIfam" id="TIGR02937">
    <property type="entry name" value="sigma70-ECF"/>
    <property type="match status" value="1"/>
</dbReference>
<keyword evidence="2" id="KW-0805">Transcription regulation</keyword>
<dbReference type="InterPro" id="IPR039425">
    <property type="entry name" value="RNA_pol_sigma-70-like"/>
</dbReference>
<dbReference type="InterPro" id="IPR036388">
    <property type="entry name" value="WH-like_DNA-bd_sf"/>
</dbReference>
<dbReference type="InterPro" id="IPR014284">
    <property type="entry name" value="RNA_pol_sigma-70_dom"/>
</dbReference>
<gene>
    <name evidence="7" type="ORF">MYF79_17050</name>
</gene>
<dbReference type="InterPro" id="IPR013324">
    <property type="entry name" value="RNA_pol_sigma_r3/r4-like"/>
</dbReference>
<keyword evidence="3" id="KW-0731">Sigma factor</keyword>
<evidence type="ECO:0000259" key="5">
    <source>
        <dbReference type="Pfam" id="PF04542"/>
    </source>
</evidence>
<evidence type="ECO:0000313" key="8">
    <source>
        <dbReference type="Proteomes" id="UP000830198"/>
    </source>
</evidence>
<dbReference type="InterPro" id="IPR013325">
    <property type="entry name" value="RNA_pol_sigma_r2"/>
</dbReference>
<dbReference type="Pfam" id="PF08281">
    <property type="entry name" value="Sigma70_r4_2"/>
    <property type="match status" value="1"/>
</dbReference>
<evidence type="ECO:0000313" key="7">
    <source>
        <dbReference type="EMBL" id="UPK66648.1"/>
    </source>
</evidence>
<dbReference type="PANTHER" id="PTHR43133">
    <property type="entry name" value="RNA POLYMERASE ECF-TYPE SIGMA FACTO"/>
    <property type="match status" value="1"/>
</dbReference>
<evidence type="ECO:0000256" key="3">
    <source>
        <dbReference type="ARBA" id="ARBA00023082"/>
    </source>
</evidence>
<dbReference type="EMBL" id="CP095855">
    <property type="protein sequence ID" value="UPK66648.1"/>
    <property type="molecule type" value="Genomic_DNA"/>
</dbReference>
<feature type="domain" description="RNA polymerase sigma factor 70 region 4 type 2" evidence="6">
    <location>
        <begin position="121"/>
        <end position="169"/>
    </location>
</feature>
<proteinExistence type="inferred from homology"/>
<dbReference type="RefSeq" id="WP_247808858.1">
    <property type="nucleotide sequence ID" value="NZ_CP095855.1"/>
</dbReference>
<keyword evidence="4" id="KW-0804">Transcription</keyword>
<name>A0ABY4HSB8_CHIFI</name>
<evidence type="ECO:0000256" key="1">
    <source>
        <dbReference type="ARBA" id="ARBA00010641"/>
    </source>
</evidence>
<dbReference type="Gene3D" id="1.10.10.10">
    <property type="entry name" value="Winged helix-like DNA-binding domain superfamily/Winged helix DNA-binding domain"/>
    <property type="match status" value="1"/>
</dbReference>
<dbReference type="Proteomes" id="UP000830198">
    <property type="component" value="Chromosome"/>
</dbReference>
<dbReference type="InterPro" id="IPR013249">
    <property type="entry name" value="RNA_pol_sigma70_r4_t2"/>
</dbReference>
<protein>
    <submittedName>
        <fullName evidence="7">Sigma-70 family RNA polymerase sigma factor</fullName>
    </submittedName>
</protein>
<dbReference type="Pfam" id="PF04542">
    <property type="entry name" value="Sigma70_r2"/>
    <property type="match status" value="1"/>
</dbReference>
<comment type="similarity">
    <text evidence="1">Belongs to the sigma-70 factor family. ECF subfamily.</text>
</comment>
<reference evidence="7 8" key="1">
    <citation type="submission" date="2022-04" db="EMBL/GenBank/DDBJ databases">
        <title>The arsenic-methylating capacity of Chitinophaga filiformis YT5 during chitin decomposition.</title>
        <authorList>
            <person name="Chen G."/>
            <person name="Liang Y."/>
        </authorList>
    </citation>
    <scope>NUCLEOTIDE SEQUENCE [LARGE SCALE GENOMIC DNA]</scope>
    <source>
        <strain evidence="7 8">YT5</strain>
    </source>
</reference>
<dbReference type="PANTHER" id="PTHR43133:SF46">
    <property type="entry name" value="RNA POLYMERASE SIGMA-70 FACTOR ECF SUBFAMILY"/>
    <property type="match status" value="1"/>
</dbReference>
<dbReference type="Gene3D" id="1.10.1740.10">
    <property type="match status" value="1"/>
</dbReference>